<dbReference type="AlphaFoldDB" id="A0A3Q7XU24"/>
<feature type="compositionally biased region" description="Polar residues" evidence="1">
    <location>
        <begin position="30"/>
        <end position="50"/>
    </location>
</feature>
<accession>A0A3Q7XU24</accession>
<organism evidence="2 3">
    <name type="scientific">Cicer arietinum</name>
    <name type="common">Chickpea</name>
    <name type="synonym">Garbanzo</name>
    <dbReference type="NCBI Taxonomy" id="3827"/>
    <lineage>
        <taxon>Eukaryota</taxon>
        <taxon>Viridiplantae</taxon>
        <taxon>Streptophyta</taxon>
        <taxon>Embryophyta</taxon>
        <taxon>Tracheophyta</taxon>
        <taxon>Spermatophyta</taxon>
        <taxon>Magnoliopsida</taxon>
        <taxon>eudicotyledons</taxon>
        <taxon>Gunneridae</taxon>
        <taxon>Pentapetalae</taxon>
        <taxon>rosids</taxon>
        <taxon>fabids</taxon>
        <taxon>Fabales</taxon>
        <taxon>Fabaceae</taxon>
        <taxon>Papilionoideae</taxon>
        <taxon>50 kb inversion clade</taxon>
        <taxon>NPAAA clade</taxon>
        <taxon>Hologalegina</taxon>
        <taxon>IRL clade</taxon>
        <taxon>Cicereae</taxon>
        <taxon>Cicer</taxon>
    </lineage>
</organism>
<dbReference type="Proteomes" id="UP000087171">
    <property type="component" value="Chromosome Ca6"/>
</dbReference>
<dbReference type="RefSeq" id="XP_027191593.1">
    <property type="nucleotide sequence ID" value="XM_027335792.1"/>
</dbReference>
<feature type="region of interest" description="Disordered" evidence="1">
    <location>
        <begin position="30"/>
        <end position="63"/>
    </location>
</feature>
<gene>
    <name evidence="3" type="primary">LOC113787166</name>
</gene>
<sequence length="153" mass="16750">MIPQLLFSRSRPNVAVVTVSDEFFRRTTTPAASYTSDRPNPSHVISNSLTRPHAPPVLPRVRSTRRPLPAGVTARPTAVHGAASSTALASAPCFHICPQFSVSSYGYTSSQFKQPLFSRFRRVFLQSVLTMASQSETKSIFTNSFSASEFPTV</sequence>
<reference evidence="3" key="2">
    <citation type="submission" date="2025-08" db="UniProtKB">
        <authorList>
            <consortium name="RefSeq"/>
        </authorList>
    </citation>
    <scope>IDENTIFICATION</scope>
    <source>
        <tissue evidence="3">Etiolated seedlings</tissue>
    </source>
</reference>
<keyword evidence="2" id="KW-1185">Reference proteome</keyword>
<evidence type="ECO:0000256" key="1">
    <source>
        <dbReference type="SAM" id="MobiDB-lite"/>
    </source>
</evidence>
<evidence type="ECO:0000313" key="2">
    <source>
        <dbReference type="Proteomes" id="UP000087171"/>
    </source>
</evidence>
<proteinExistence type="predicted"/>
<protein>
    <submittedName>
        <fullName evidence="3">Uncharacterized protein LOC113787166</fullName>
    </submittedName>
</protein>
<name>A0A3Q7XU24_CICAR</name>
<evidence type="ECO:0000313" key="3">
    <source>
        <dbReference type="RefSeq" id="XP_027191593.1"/>
    </source>
</evidence>
<reference evidence="2" key="1">
    <citation type="journal article" date="2013" name="Nat. Biotechnol.">
        <title>Draft genome sequence of chickpea (Cicer arietinum) provides a resource for trait improvement.</title>
        <authorList>
            <person name="Varshney R.K."/>
            <person name="Song C."/>
            <person name="Saxena R.K."/>
            <person name="Azam S."/>
            <person name="Yu S."/>
            <person name="Sharpe A.G."/>
            <person name="Cannon S."/>
            <person name="Baek J."/>
            <person name="Rosen B.D."/>
            <person name="Tar'an B."/>
            <person name="Millan T."/>
            <person name="Zhang X."/>
            <person name="Ramsay L.D."/>
            <person name="Iwata A."/>
            <person name="Wang Y."/>
            <person name="Nelson W."/>
            <person name="Farmer A.D."/>
            <person name="Gaur P.M."/>
            <person name="Soderlund C."/>
            <person name="Penmetsa R.V."/>
            <person name="Xu C."/>
            <person name="Bharti A.K."/>
            <person name="He W."/>
            <person name="Winter P."/>
            <person name="Zhao S."/>
            <person name="Hane J.K."/>
            <person name="Carrasquilla-Garcia N."/>
            <person name="Condie J.A."/>
            <person name="Upadhyaya H.D."/>
            <person name="Luo M.C."/>
            <person name="Thudi M."/>
            <person name="Gowda C.L."/>
            <person name="Singh N.P."/>
            <person name="Lichtenzveig J."/>
            <person name="Gali K.K."/>
            <person name="Rubio J."/>
            <person name="Nadarajan N."/>
            <person name="Dolezel J."/>
            <person name="Bansal K.C."/>
            <person name="Xu X."/>
            <person name="Edwards D."/>
            <person name="Zhang G."/>
            <person name="Kahl G."/>
            <person name="Gil J."/>
            <person name="Singh K.B."/>
            <person name="Datta S.K."/>
            <person name="Jackson S.A."/>
            <person name="Wang J."/>
            <person name="Cook D.R."/>
        </authorList>
    </citation>
    <scope>NUCLEOTIDE SEQUENCE [LARGE SCALE GENOMIC DNA]</scope>
    <source>
        <strain evidence="2">cv. CDC Frontier</strain>
    </source>
</reference>